<evidence type="ECO:0000256" key="10">
    <source>
        <dbReference type="SAM" id="MobiDB-lite"/>
    </source>
</evidence>
<dbReference type="InterPro" id="IPR046806">
    <property type="entry name" value="MrpA_C/MbhE"/>
</dbReference>
<dbReference type="Pfam" id="PF00662">
    <property type="entry name" value="Proton_antipo_N"/>
    <property type="match status" value="1"/>
</dbReference>
<name>Q9RVZ0_DEIRA</name>
<dbReference type="eggNOG" id="COG1009">
    <property type="taxonomic scope" value="Bacteria"/>
</dbReference>
<dbReference type="Pfam" id="PF00361">
    <property type="entry name" value="Proton_antipo_M"/>
    <property type="match status" value="1"/>
</dbReference>
<dbReference type="Proteomes" id="UP000002524">
    <property type="component" value="Chromosome 1"/>
</dbReference>
<feature type="domain" description="MrpA C-terminal/MbhD" evidence="14">
    <location>
        <begin position="604"/>
        <end position="668"/>
    </location>
</feature>
<evidence type="ECO:0000256" key="9">
    <source>
        <dbReference type="RuleBase" id="RU000320"/>
    </source>
</evidence>
<evidence type="ECO:0000259" key="15">
    <source>
        <dbReference type="Pfam" id="PF20501"/>
    </source>
</evidence>
<comment type="subcellular location">
    <subcellularLocation>
        <location evidence="1">Cell membrane</location>
        <topology evidence="1">Multi-pass membrane protein</topology>
    </subcellularLocation>
    <subcellularLocation>
        <location evidence="9">Membrane</location>
        <topology evidence="9">Multi-pass membrane protein</topology>
    </subcellularLocation>
</comment>
<feature type="transmembrane region" description="Helical" evidence="11">
    <location>
        <begin position="106"/>
        <end position="122"/>
    </location>
</feature>
<protein>
    <submittedName>
        <fullName evidence="16">NADH-ubiquinone/plastoquinone subunit, putative</fullName>
    </submittedName>
</protein>
<dbReference type="PRINTS" id="PR01434">
    <property type="entry name" value="NADHDHGNASE5"/>
</dbReference>
<dbReference type="Pfam" id="PF20501">
    <property type="entry name" value="MbhE"/>
    <property type="match status" value="1"/>
</dbReference>
<keyword evidence="7" id="KW-0406">Ion transport</keyword>
<evidence type="ECO:0000256" key="2">
    <source>
        <dbReference type="ARBA" id="ARBA00022448"/>
    </source>
</evidence>
<feature type="region of interest" description="Disordered" evidence="10">
    <location>
        <begin position="760"/>
        <end position="814"/>
    </location>
</feature>
<dbReference type="PaxDb" id="243230-DR_0880"/>
<dbReference type="GO" id="GO:0035725">
    <property type="term" value="P:sodium ion transmembrane transport"/>
    <property type="evidence" value="ECO:0000318"/>
    <property type="project" value="GO_Central"/>
</dbReference>
<dbReference type="GO" id="GO:0015385">
    <property type="term" value="F:sodium:proton antiporter activity"/>
    <property type="evidence" value="ECO:0000318"/>
    <property type="project" value="GO_Central"/>
</dbReference>
<evidence type="ECO:0000259" key="13">
    <source>
        <dbReference type="Pfam" id="PF00662"/>
    </source>
</evidence>
<proteinExistence type="predicted"/>
<organism evidence="16 17">
    <name type="scientific">Deinococcus radiodurans (strain ATCC 13939 / DSM 20539 / JCM 16871 / CCUG 27074 / LMG 4051 / NBRC 15346 / NCIMB 9279 / VKM B-1422 / R1)</name>
    <dbReference type="NCBI Taxonomy" id="243230"/>
    <lineage>
        <taxon>Bacteria</taxon>
        <taxon>Thermotogati</taxon>
        <taxon>Deinococcota</taxon>
        <taxon>Deinococci</taxon>
        <taxon>Deinococcales</taxon>
        <taxon>Deinococcaceae</taxon>
        <taxon>Deinococcus</taxon>
    </lineage>
</organism>
<keyword evidence="6 11" id="KW-1133">Transmembrane helix</keyword>
<evidence type="ECO:0000256" key="4">
    <source>
        <dbReference type="ARBA" id="ARBA00022475"/>
    </source>
</evidence>
<dbReference type="PANTHER" id="PTHR43373:SF1">
    <property type="entry name" value="NA(+)_H(+) ANTIPORTER SUBUNIT A"/>
    <property type="match status" value="1"/>
</dbReference>
<dbReference type="PANTHER" id="PTHR43373">
    <property type="entry name" value="NA(+)/H(+) ANTIPORTER SUBUNIT"/>
    <property type="match status" value="1"/>
</dbReference>
<keyword evidence="5 9" id="KW-0812">Transmembrane</keyword>
<dbReference type="eggNOG" id="COG2111">
    <property type="taxonomic scope" value="Bacteria"/>
</dbReference>
<evidence type="ECO:0000256" key="3">
    <source>
        <dbReference type="ARBA" id="ARBA00022449"/>
    </source>
</evidence>
<keyword evidence="3" id="KW-0050">Antiport</keyword>
<dbReference type="InterPro" id="IPR050616">
    <property type="entry name" value="CPA3_Na-H_Antiporter_A"/>
</dbReference>
<dbReference type="EMBL" id="AE000513">
    <property type="protein sequence ID" value="AAF10453.1"/>
    <property type="molecule type" value="Genomic_DNA"/>
</dbReference>
<feature type="transmembrane region" description="Helical" evidence="11">
    <location>
        <begin position="128"/>
        <end position="148"/>
    </location>
</feature>
<dbReference type="HOGENOM" id="CLU_007100_2_0_0"/>
<evidence type="ECO:0000259" key="12">
    <source>
        <dbReference type="Pfam" id="PF00361"/>
    </source>
</evidence>
<feature type="transmembrane region" description="Helical" evidence="11">
    <location>
        <begin position="73"/>
        <end position="94"/>
    </location>
</feature>
<feature type="transmembrane region" description="Helical" evidence="11">
    <location>
        <begin position="263"/>
        <end position="285"/>
    </location>
</feature>
<dbReference type="EnsemblBacteria" id="AAF10453">
    <property type="protein sequence ID" value="AAF10453"/>
    <property type="gene ID" value="DR_0880"/>
</dbReference>
<evidence type="ECO:0000313" key="17">
    <source>
        <dbReference type="Proteomes" id="UP000002524"/>
    </source>
</evidence>
<dbReference type="InterPro" id="IPR001516">
    <property type="entry name" value="Proton_antipo_N"/>
</dbReference>
<dbReference type="PIR" id="F75464">
    <property type="entry name" value="F75464"/>
</dbReference>
<keyword evidence="17" id="KW-1185">Reference proteome</keyword>
<gene>
    <name evidence="16" type="ordered locus">DR_0880</name>
</gene>
<keyword evidence="4" id="KW-1003">Cell membrane</keyword>
<feature type="transmembrane region" description="Helical" evidence="11">
    <location>
        <begin position="324"/>
        <end position="341"/>
    </location>
</feature>
<feature type="transmembrane region" description="Helical" evidence="11">
    <location>
        <begin position="622"/>
        <end position="640"/>
    </location>
</feature>
<evidence type="ECO:0000256" key="6">
    <source>
        <dbReference type="ARBA" id="ARBA00022989"/>
    </source>
</evidence>
<feature type="transmembrane region" description="Helical" evidence="11">
    <location>
        <begin position="200"/>
        <end position="225"/>
    </location>
</feature>
<feature type="transmembrane region" description="Helical" evidence="11">
    <location>
        <begin position="595"/>
        <end position="615"/>
    </location>
</feature>
<dbReference type="RefSeq" id="WP_010887525.1">
    <property type="nucleotide sequence ID" value="NC_001263.1"/>
</dbReference>
<reference evidence="16 17" key="1">
    <citation type="journal article" date="1999" name="Science">
        <title>Genome sequence of the radioresistant bacterium Deinococcus radiodurans R1.</title>
        <authorList>
            <person name="White O."/>
            <person name="Eisen J.A."/>
            <person name="Heidelberg J.F."/>
            <person name="Hickey E.K."/>
            <person name="Peterson J.D."/>
            <person name="Dodson R.J."/>
            <person name="Haft D.H."/>
            <person name="Gwinn M.L."/>
            <person name="Nelson W.C."/>
            <person name="Richardson D.L."/>
            <person name="Moffat K.S."/>
            <person name="Qin H."/>
            <person name="Jiang L."/>
            <person name="Pamphile W."/>
            <person name="Crosby M."/>
            <person name="Shen M."/>
            <person name="Vamathevan J.J."/>
            <person name="Lam P."/>
            <person name="McDonald L."/>
            <person name="Utterback T."/>
            <person name="Zalewski C."/>
            <person name="Makarova K.S."/>
            <person name="Aravind L."/>
            <person name="Daly M.J."/>
            <person name="Minton K.W."/>
            <person name="Fleischmann R.D."/>
            <person name="Ketchum K.A."/>
            <person name="Nelson K.E."/>
            <person name="Salzberg S."/>
            <person name="Smith H.O."/>
            <person name="Venter J.C."/>
            <person name="Fraser C.M."/>
        </authorList>
    </citation>
    <scope>NUCLEOTIDE SEQUENCE [LARGE SCALE GENOMIC DNA]</scope>
    <source>
        <strain evidence="17">ATCC 13939 / DSM 20539 / JCM 16871 / LMG 4051 / NBRC 15346 / NCIMB 9279 / R1 / VKM B-1422</strain>
    </source>
</reference>
<sequence>MTLAVLFPFLMAAVCALLGPQLGRRTGYFAAAGFLPALALIPRLFALPAAAPVSEVTRWVPELGLNLVFRGDGFSLLFAALIGVIGTLATLYSVAYLSAGEKFGRFYPYLLCFGGSMLGLVLSDNLVALFGFWEMTSVTSFLLIGLWHTRSAARDGAVKAFLISALGGLGLLAAAAMLSIAGGSPNLSQLDLGAVRASPLFVPALLCTLLAAFTKSAQLPFHIWLPTAMEAPTPISAFLHSATMVKAGVVLVAKFGLIFGTSALWSGITVPLGLLTMVWGSWLALRQTDLKALLAYSTVSQLGLLMSLYGLADAGGRFAATAHLLNHAAFKAALFFVVGIIDHETGTRQIPYLQNLRRQMPVTFVIALLAALSMAGLPPLGGFVSKELFYENMLRAGPGFIAVAVLGSALTLAYSARLLSIFFAPRSGLTPTRRELRQDALKAHVHEAPLGLTLPAGLLAGTALLFGLWPHTAEVLTRTAEAALNFGAVREHLALWHGVTPALLLTGLTWLLGGLLVWQARPFAEVQSRLTPRWNANTVYYSLLQGLNVLASRLIARTQGLALPDQMRISLLAAGLIGGYAVWRSPQVFHGIGSVPLGIVPIAVLLVGGAVGVLLSNNRLTAVIVTGLTGFGSAAAFLALRAPDLALTQLLVEAVTVILFLLAFRYLPGARDLPRARGRLVLDGLLAVAAGVGVTLLVLSSLRFLATPISPWYLVNSYAGGGGKNAVNVLLVDFRGFDTLGEILVVAMVALAVAGLTRLGKPGRPRTERRGVTPSGAPILVPKTPPKSAELPEPPTSPEAPPPESPAPREGGQE</sequence>
<dbReference type="OrthoDB" id="9807568at2"/>
<dbReference type="Pfam" id="PF13244">
    <property type="entry name" value="MbhD"/>
    <property type="match status" value="1"/>
</dbReference>
<dbReference type="PATRIC" id="fig|243230.17.peg.1065"/>
<evidence type="ECO:0000256" key="11">
    <source>
        <dbReference type="SAM" id="Phobius"/>
    </source>
</evidence>
<dbReference type="InParanoid" id="Q9RVZ0"/>
<dbReference type="KEGG" id="dra:DR_0880"/>
<evidence type="ECO:0000259" key="14">
    <source>
        <dbReference type="Pfam" id="PF13244"/>
    </source>
</evidence>
<evidence type="ECO:0000313" key="16">
    <source>
        <dbReference type="EMBL" id="AAF10453.1"/>
    </source>
</evidence>
<feature type="transmembrane region" description="Helical" evidence="11">
    <location>
        <begin position="538"/>
        <end position="555"/>
    </location>
</feature>
<feature type="transmembrane region" description="Helical" evidence="11">
    <location>
        <begin position="400"/>
        <end position="424"/>
    </location>
</feature>
<feature type="transmembrane region" description="Helical" evidence="11">
    <location>
        <begin position="646"/>
        <end position="668"/>
    </location>
</feature>
<evidence type="ECO:0000256" key="1">
    <source>
        <dbReference type="ARBA" id="ARBA00004651"/>
    </source>
</evidence>
<feature type="transmembrane region" description="Helical" evidence="11">
    <location>
        <begin position="362"/>
        <end position="380"/>
    </location>
</feature>
<dbReference type="GO" id="GO:0005886">
    <property type="term" value="C:plasma membrane"/>
    <property type="evidence" value="ECO:0007669"/>
    <property type="project" value="UniProtKB-SubCell"/>
</dbReference>
<feature type="transmembrane region" description="Helical" evidence="11">
    <location>
        <begin position="292"/>
        <end position="312"/>
    </location>
</feature>
<dbReference type="AlphaFoldDB" id="Q9RVZ0"/>
<keyword evidence="2" id="KW-0813">Transport</keyword>
<dbReference type="InterPro" id="IPR025383">
    <property type="entry name" value="MrpA_C/MbhD"/>
</dbReference>
<evidence type="ECO:0000256" key="5">
    <source>
        <dbReference type="ARBA" id="ARBA00022692"/>
    </source>
</evidence>
<dbReference type="InterPro" id="IPR001750">
    <property type="entry name" value="ND/Mrp_TM"/>
</dbReference>
<dbReference type="GeneID" id="69517125"/>
<feature type="transmembrane region" description="Helical" evidence="11">
    <location>
        <begin position="740"/>
        <end position="760"/>
    </location>
</feature>
<evidence type="ECO:0000256" key="8">
    <source>
        <dbReference type="ARBA" id="ARBA00023136"/>
    </source>
</evidence>
<feature type="transmembrane region" description="Helical" evidence="11">
    <location>
        <begin position="680"/>
        <end position="706"/>
    </location>
</feature>
<accession>Q9RVZ0</accession>
<feature type="transmembrane region" description="Helical" evidence="11">
    <location>
        <begin position="160"/>
        <end position="180"/>
    </location>
</feature>
<dbReference type="FunCoup" id="Q9RVZ0">
    <property type="interactions" value="148"/>
</dbReference>
<feature type="domain" description="NADH-Ubiquinone oxidoreductase (complex I) chain 5 N-terminal" evidence="13">
    <location>
        <begin position="62"/>
        <end position="107"/>
    </location>
</feature>
<dbReference type="STRING" id="243230.DR_0880"/>
<evidence type="ECO:0000256" key="7">
    <source>
        <dbReference type="ARBA" id="ARBA00023065"/>
    </source>
</evidence>
<feature type="transmembrane region" description="Helical" evidence="11">
    <location>
        <begin position="494"/>
        <end position="518"/>
    </location>
</feature>
<feature type="compositionally biased region" description="Pro residues" evidence="10">
    <location>
        <begin position="792"/>
        <end position="806"/>
    </location>
</feature>
<feature type="domain" description="NADH:quinone oxidoreductase/Mrp antiporter transmembrane" evidence="12">
    <location>
        <begin position="123"/>
        <end position="411"/>
    </location>
</feature>
<feature type="domain" description="MrpA C-terminal/MbhE" evidence="15">
    <location>
        <begin position="681"/>
        <end position="764"/>
    </location>
</feature>
<keyword evidence="8 11" id="KW-0472">Membrane</keyword>